<keyword evidence="3" id="KW-1185">Reference proteome</keyword>
<name>A0A0C9YKV6_9AGAM</name>
<evidence type="ECO:0000313" key="3">
    <source>
        <dbReference type="Proteomes" id="UP000054018"/>
    </source>
</evidence>
<dbReference type="Proteomes" id="UP000054018">
    <property type="component" value="Unassembled WGS sequence"/>
</dbReference>
<dbReference type="EMBL" id="KN833706">
    <property type="protein sequence ID" value="KIK25620.1"/>
    <property type="molecule type" value="Genomic_DNA"/>
</dbReference>
<dbReference type="HOGENOM" id="CLU_2892146_0_0_1"/>
<evidence type="ECO:0000256" key="1">
    <source>
        <dbReference type="SAM" id="MobiDB-lite"/>
    </source>
</evidence>
<accession>A0A0C9YKV6</accession>
<feature type="region of interest" description="Disordered" evidence="1">
    <location>
        <begin position="1"/>
        <end position="20"/>
    </location>
</feature>
<protein>
    <submittedName>
        <fullName evidence="2">Uncharacterized protein</fullName>
    </submittedName>
</protein>
<feature type="non-terminal residue" evidence="2">
    <location>
        <position position="1"/>
    </location>
</feature>
<reference evidence="2 3" key="1">
    <citation type="submission" date="2014-04" db="EMBL/GenBank/DDBJ databases">
        <authorList>
            <consortium name="DOE Joint Genome Institute"/>
            <person name="Kuo A."/>
            <person name="Kohler A."/>
            <person name="Costa M.D."/>
            <person name="Nagy L.G."/>
            <person name="Floudas D."/>
            <person name="Copeland A."/>
            <person name="Barry K.W."/>
            <person name="Cichocki N."/>
            <person name="Veneault-Fourrey C."/>
            <person name="LaButti K."/>
            <person name="Lindquist E.A."/>
            <person name="Lipzen A."/>
            <person name="Lundell T."/>
            <person name="Morin E."/>
            <person name="Murat C."/>
            <person name="Sun H."/>
            <person name="Tunlid A."/>
            <person name="Henrissat B."/>
            <person name="Grigoriev I.V."/>
            <person name="Hibbett D.S."/>
            <person name="Martin F."/>
            <person name="Nordberg H.P."/>
            <person name="Cantor M.N."/>
            <person name="Hua S.X."/>
        </authorList>
    </citation>
    <scope>NUCLEOTIDE SEQUENCE [LARGE SCALE GENOMIC DNA]</scope>
    <source>
        <strain evidence="2 3">441</strain>
    </source>
</reference>
<feature type="non-terminal residue" evidence="2">
    <location>
        <position position="63"/>
    </location>
</feature>
<evidence type="ECO:0000313" key="2">
    <source>
        <dbReference type="EMBL" id="KIK25620.1"/>
    </source>
</evidence>
<proteinExistence type="predicted"/>
<sequence length="63" mass="7244">MDDVESNLGGGQYTEHDETTVPEIRKIQELLRSCRIYDNAVRGGTAQQVRDFETARQIDEQLF</sequence>
<dbReference type="AlphaFoldDB" id="A0A0C9YKV6"/>
<gene>
    <name evidence="2" type="ORF">PISMIDRAFT_676894</name>
</gene>
<organism evidence="2 3">
    <name type="scientific">Pisolithus microcarpus 441</name>
    <dbReference type="NCBI Taxonomy" id="765257"/>
    <lineage>
        <taxon>Eukaryota</taxon>
        <taxon>Fungi</taxon>
        <taxon>Dikarya</taxon>
        <taxon>Basidiomycota</taxon>
        <taxon>Agaricomycotina</taxon>
        <taxon>Agaricomycetes</taxon>
        <taxon>Agaricomycetidae</taxon>
        <taxon>Boletales</taxon>
        <taxon>Sclerodermatineae</taxon>
        <taxon>Pisolithaceae</taxon>
        <taxon>Pisolithus</taxon>
    </lineage>
</organism>
<reference evidence="3" key="2">
    <citation type="submission" date="2015-01" db="EMBL/GenBank/DDBJ databases">
        <title>Evolutionary Origins and Diversification of the Mycorrhizal Mutualists.</title>
        <authorList>
            <consortium name="DOE Joint Genome Institute"/>
            <consortium name="Mycorrhizal Genomics Consortium"/>
            <person name="Kohler A."/>
            <person name="Kuo A."/>
            <person name="Nagy L.G."/>
            <person name="Floudas D."/>
            <person name="Copeland A."/>
            <person name="Barry K.W."/>
            <person name="Cichocki N."/>
            <person name="Veneault-Fourrey C."/>
            <person name="LaButti K."/>
            <person name="Lindquist E.A."/>
            <person name="Lipzen A."/>
            <person name="Lundell T."/>
            <person name="Morin E."/>
            <person name="Murat C."/>
            <person name="Riley R."/>
            <person name="Ohm R."/>
            <person name="Sun H."/>
            <person name="Tunlid A."/>
            <person name="Henrissat B."/>
            <person name="Grigoriev I.V."/>
            <person name="Hibbett D.S."/>
            <person name="Martin F."/>
        </authorList>
    </citation>
    <scope>NUCLEOTIDE SEQUENCE [LARGE SCALE GENOMIC DNA]</scope>
    <source>
        <strain evidence="3">441</strain>
    </source>
</reference>